<evidence type="ECO:0000313" key="2">
    <source>
        <dbReference type="EnsemblMetazoa" id="CJA39455.1"/>
    </source>
</evidence>
<evidence type="ECO:0000313" key="3">
    <source>
        <dbReference type="Proteomes" id="UP000005237"/>
    </source>
</evidence>
<keyword evidence="3" id="KW-1185">Reference proteome</keyword>
<sequence length="86" mass="9893">MPVDMQQQMLMLHQMFSMNPSLAAHFQQAQVQQAQAHQQHQQQQQQQQQHPGANPLQMLQHAMPAGTAAAEMMRRMQAEPSMRPHQ</sequence>
<dbReference type="AlphaFoldDB" id="A0A8R1ELI2"/>
<evidence type="ECO:0000256" key="1">
    <source>
        <dbReference type="SAM" id="MobiDB-lite"/>
    </source>
</evidence>
<reference evidence="3" key="1">
    <citation type="submission" date="2010-08" db="EMBL/GenBank/DDBJ databases">
        <authorList>
            <consortium name="Caenorhabditis japonica Sequencing Consortium"/>
            <person name="Wilson R.K."/>
        </authorList>
    </citation>
    <scope>NUCLEOTIDE SEQUENCE [LARGE SCALE GENOMIC DNA]</scope>
    <source>
        <strain evidence="3">DF5081</strain>
    </source>
</reference>
<protein>
    <submittedName>
        <fullName evidence="2">Uncharacterized protein</fullName>
    </submittedName>
</protein>
<accession>A0A8R1ELI2</accession>
<feature type="compositionally biased region" description="Low complexity" evidence="1">
    <location>
        <begin position="27"/>
        <end position="50"/>
    </location>
</feature>
<proteinExistence type="predicted"/>
<name>A0A8R1ELI2_CAEJA</name>
<dbReference type="Proteomes" id="UP000005237">
    <property type="component" value="Unassembled WGS sequence"/>
</dbReference>
<feature type="region of interest" description="Disordered" evidence="1">
    <location>
        <begin position="27"/>
        <end position="86"/>
    </location>
</feature>
<reference evidence="2" key="2">
    <citation type="submission" date="2022-06" db="UniProtKB">
        <authorList>
            <consortium name="EnsemblMetazoa"/>
        </authorList>
    </citation>
    <scope>IDENTIFICATION</scope>
    <source>
        <strain evidence="2">DF5081</strain>
    </source>
</reference>
<organism evidence="2 3">
    <name type="scientific">Caenorhabditis japonica</name>
    <dbReference type="NCBI Taxonomy" id="281687"/>
    <lineage>
        <taxon>Eukaryota</taxon>
        <taxon>Metazoa</taxon>
        <taxon>Ecdysozoa</taxon>
        <taxon>Nematoda</taxon>
        <taxon>Chromadorea</taxon>
        <taxon>Rhabditida</taxon>
        <taxon>Rhabditina</taxon>
        <taxon>Rhabditomorpha</taxon>
        <taxon>Rhabditoidea</taxon>
        <taxon>Rhabditidae</taxon>
        <taxon>Peloderinae</taxon>
        <taxon>Caenorhabditis</taxon>
    </lineage>
</organism>
<dbReference type="EnsemblMetazoa" id="CJA39455.1">
    <property type="protein sequence ID" value="CJA39455.1"/>
    <property type="gene ID" value="WBGene00215302"/>
</dbReference>